<sequence length="47" mass="5277">MKVPRLSWKLDLKSGTIHLGHMLTRISYASLTRSDDQEPVAPQQPSS</sequence>
<dbReference type="AlphaFoldDB" id="A0A0K2T2C4"/>
<proteinExistence type="predicted"/>
<protein>
    <submittedName>
        <fullName evidence="1">Uncharacterized protein</fullName>
    </submittedName>
</protein>
<name>A0A0K2T2C4_LEPSM</name>
<accession>A0A0K2T2C4</accession>
<organism evidence="1">
    <name type="scientific">Lepeophtheirus salmonis</name>
    <name type="common">Salmon louse</name>
    <name type="synonym">Caligus salmonis</name>
    <dbReference type="NCBI Taxonomy" id="72036"/>
    <lineage>
        <taxon>Eukaryota</taxon>
        <taxon>Metazoa</taxon>
        <taxon>Ecdysozoa</taxon>
        <taxon>Arthropoda</taxon>
        <taxon>Crustacea</taxon>
        <taxon>Multicrustacea</taxon>
        <taxon>Hexanauplia</taxon>
        <taxon>Copepoda</taxon>
        <taxon>Siphonostomatoida</taxon>
        <taxon>Caligidae</taxon>
        <taxon>Lepeophtheirus</taxon>
    </lineage>
</organism>
<dbReference type="EMBL" id="HACA01002822">
    <property type="protein sequence ID" value="CDW20183.1"/>
    <property type="molecule type" value="Transcribed_RNA"/>
</dbReference>
<evidence type="ECO:0000313" key="1">
    <source>
        <dbReference type="EMBL" id="CDW20183.1"/>
    </source>
</evidence>
<reference evidence="1" key="1">
    <citation type="submission" date="2014-05" db="EMBL/GenBank/DDBJ databases">
        <authorList>
            <person name="Chronopoulou M."/>
        </authorList>
    </citation>
    <scope>NUCLEOTIDE SEQUENCE</scope>
    <source>
        <tissue evidence="1">Whole organism</tissue>
    </source>
</reference>